<dbReference type="PROSITE" id="PS51352">
    <property type="entry name" value="THIOREDOXIN_2"/>
    <property type="match status" value="1"/>
</dbReference>
<keyword evidence="6" id="KW-1133">Transmembrane helix</keyword>
<evidence type="ECO:0000256" key="6">
    <source>
        <dbReference type="SAM" id="Phobius"/>
    </source>
</evidence>
<evidence type="ECO:0000256" key="1">
    <source>
        <dbReference type="ARBA" id="ARBA00005791"/>
    </source>
</evidence>
<evidence type="ECO:0000256" key="4">
    <source>
        <dbReference type="ARBA" id="ARBA00023157"/>
    </source>
</evidence>
<keyword evidence="6" id="KW-0472">Membrane</keyword>
<dbReference type="Proteomes" id="UP000176705">
    <property type="component" value="Unassembled WGS sequence"/>
</dbReference>
<dbReference type="PANTHER" id="PTHR13887">
    <property type="entry name" value="GLUTATHIONE S-TRANSFERASE KAPPA"/>
    <property type="match status" value="1"/>
</dbReference>
<name>A0A1G2LAT1_9BACT</name>
<reference evidence="8 9" key="1">
    <citation type="journal article" date="2016" name="Nat. Commun.">
        <title>Thousands of microbial genomes shed light on interconnected biogeochemical processes in an aquifer system.</title>
        <authorList>
            <person name="Anantharaman K."/>
            <person name="Brown C.T."/>
            <person name="Hug L.A."/>
            <person name="Sharon I."/>
            <person name="Castelle C.J."/>
            <person name="Probst A.J."/>
            <person name="Thomas B.C."/>
            <person name="Singh A."/>
            <person name="Wilkins M.J."/>
            <person name="Karaoz U."/>
            <person name="Brodie E.L."/>
            <person name="Williams K.H."/>
            <person name="Hubbard S.S."/>
            <person name="Banfield J.F."/>
        </authorList>
    </citation>
    <scope>NUCLEOTIDE SEQUENCE [LARGE SCALE GENOMIC DNA]</scope>
</reference>
<dbReference type="PANTHER" id="PTHR13887:SF14">
    <property type="entry name" value="DISULFIDE BOND FORMATION PROTEIN D"/>
    <property type="match status" value="1"/>
</dbReference>
<sequence>MDEPKPTPLNLLVPGSIVLAGAVVALAVIYVGRGGALPAPAAQGTANTGTANSAVAGVQAANLADDDPFLGDPSAPVAIIEFSDFQCPFCARFFSDAEPRIIDTYVKTGKVKFIYRDFPLSSIHAEAQKAAEAGECADEQGKFWLYHDLVFRRQSQLGVENLKAWAAELGFNTQQFNSCLDSGKYAAEVAKDFSDGQAAGVRGTPTFFINGQSVVGALPFEQFQSAIEAALAQQ</sequence>
<evidence type="ECO:0000256" key="3">
    <source>
        <dbReference type="ARBA" id="ARBA00023002"/>
    </source>
</evidence>
<gene>
    <name evidence="8" type="ORF">A3B37_02660</name>
</gene>
<dbReference type="GO" id="GO:0016491">
    <property type="term" value="F:oxidoreductase activity"/>
    <property type="evidence" value="ECO:0007669"/>
    <property type="project" value="UniProtKB-KW"/>
</dbReference>
<comment type="caution">
    <text evidence="8">The sequence shown here is derived from an EMBL/GenBank/DDBJ whole genome shotgun (WGS) entry which is preliminary data.</text>
</comment>
<dbReference type="SUPFAM" id="SSF52833">
    <property type="entry name" value="Thioredoxin-like"/>
    <property type="match status" value="1"/>
</dbReference>
<accession>A0A1G2LAT1</accession>
<keyword evidence="6" id="KW-0812">Transmembrane</keyword>
<feature type="transmembrane region" description="Helical" evidence="6">
    <location>
        <begin position="12"/>
        <end position="31"/>
    </location>
</feature>
<dbReference type="Pfam" id="PF13462">
    <property type="entry name" value="Thioredoxin_4"/>
    <property type="match status" value="1"/>
</dbReference>
<proteinExistence type="inferred from homology"/>
<dbReference type="EMBL" id="MHQS01000011">
    <property type="protein sequence ID" value="OHA08728.1"/>
    <property type="molecule type" value="Genomic_DNA"/>
</dbReference>
<protein>
    <recommendedName>
        <fullName evidence="7">Thioredoxin domain-containing protein</fullName>
    </recommendedName>
</protein>
<evidence type="ECO:0000313" key="9">
    <source>
        <dbReference type="Proteomes" id="UP000176705"/>
    </source>
</evidence>
<evidence type="ECO:0000259" key="7">
    <source>
        <dbReference type="PROSITE" id="PS51352"/>
    </source>
</evidence>
<dbReference type="STRING" id="1802280.A3B37_02660"/>
<feature type="domain" description="Thioredoxin" evidence="7">
    <location>
        <begin position="33"/>
        <end position="232"/>
    </location>
</feature>
<dbReference type="InterPro" id="IPR013766">
    <property type="entry name" value="Thioredoxin_domain"/>
</dbReference>
<keyword evidence="3" id="KW-0560">Oxidoreductase</keyword>
<evidence type="ECO:0000313" key="8">
    <source>
        <dbReference type="EMBL" id="OHA08728.1"/>
    </source>
</evidence>
<dbReference type="InterPro" id="IPR012336">
    <property type="entry name" value="Thioredoxin-like_fold"/>
</dbReference>
<evidence type="ECO:0000256" key="5">
    <source>
        <dbReference type="ARBA" id="ARBA00023284"/>
    </source>
</evidence>
<keyword evidence="2" id="KW-0732">Signal</keyword>
<dbReference type="InterPro" id="IPR036249">
    <property type="entry name" value="Thioredoxin-like_sf"/>
</dbReference>
<keyword evidence="4" id="KW-1015">Disulfide bond</keyword>
<comment type="similarity">
    <text evidence="1">Belongs to the thioredoxin family. DsbA subfamily.</text>
</comment>
<keyword evidence="5" id="KW-0676">Redox-active center</keyword>
<dbReference type="Gene3D" id="3.40.30.10">
    <property type="entry name" value="Glutaredoxin"/>
    <property type="match status" value="1"/>
</dbReference>
<evidence type="ECO:0000256" key="2">
    <source>
        <dbReference type="ARBA" id="ARBA00022729"/>
    </source>
</evidence>
<dbReference type="AlphaFoldDB" id="A0A1G2LAT1"/>
<organism evidence="8 9">
    <name type="scientific">Candidatus Sungbacteria bacterium RIFCSPLOWO2_01_FULL_59_16</name>
    <dbReference type="NCBI Taxonomy" id="1802280"/>
    <lineage>
        <taxon>Bacteria</taxon>
        <taxon>Candidatus Sungiibacteriota</taxon>
    </lineage>
</organism>